<keyword evidence="3" id="KW-0677">Repeat</keyword>
<evidence type="ECO:0000256" key="4">
    <source>
        <dbReference type="ARBA" id="ARBA00023015"/>
    </source>
</evidence>
<dbReference type="InterPro" id="IPR001680">
    <property type="entry name" value="WD40_rpt"/>
</dbReference>
<dbReference type="PROSITE" id="PS50294">
    <property type="entry name" value="WD_REPEATS_REGION"/>
    <property type="match status" value="1"/>
</dbReference>
<dbReference type="Pfam" id="PF00400">
    <property type="entry name" value="WD40"/>
    <property type="match status" value="2"/>
</dbReference>
<dbReference type="PANTHER" id="PTHR10253">
    <property type="entry name" value="POLYCOMB PROTEIN"/>
    <property type="match status" value="1"/>
</dbReference>
<comment type="caution">
    <text evidence="8">The sequence shown here is derived from an EMBL/GenBank/DDBJ whole genome shotgun (WGS) entry which is preliminary data.</text>
</comment>
<evidence type="ECO:0000313" key="8">
    <source>
        <dbReference type="EMBL" id="KAK8059448.1"/>
    </source>
</evidence>
<feature type="compositionally biased region" description="Basic and acidic residues" evidence="7">
    <location>
        <begin position="412"/>
        <end position="425"/>
    </location>
</feature>
<feature type="repeat" description="WD" evidence="6">
    <location>
        <begin position="129"/>
        <end position="171"/>
    </location>
</feature>
<accession>A0ABR1UNH9</accession>
<evidence type="ECO:0000256" key="6">
    <source>
        <dbReference type="PROSITE-ProRule" id="PRU00221"/>
    </source>
</evidence>
<dbReference type="SMART" id="SM00320">
    <property type="entry name" value="WD40"/>
    <property type="match status" value="3"/>
</dbReference>
<evidence type="ECO:0000256" key="5">
    <source>
        <dbReference type="ARBA" id="ARBA00023163"/>
    </source>
</evidence>
<dbReference type="InterPro" id="IPR015943">
    <property type="entry name" value="WD40/YVTN_repeat-like_dom_sf"/>
</dbReference>
<dbReference type="Gene3D" id="2.130.10.10">
    <property type="entry name" value="YVTN repeat-like/Quinoprotein amine dehydrogenase"/>
    <property type="match status" value="1"/>
</dbReference>
<evidence type="ECO:0000256" key="1">
    <source>
        <dbReference type="ARBA" id="ARBA00008075"/>
    </source>
</evidence>
<comment type="similarity">
    <text evidence="1">Belongs to the WD repeat ESC family.</text>
</comment>
<keyword evidence="4" id="KW-0805">Transcription regulation</keyword>
<evidence type="ECO:0000256" key="2">
    <source>
        <dbReference type="ARBA" id="ARBA00022574"/>
    </source>
</evidence>
<keyword evidence="9" id="KW-1185">Reference proteome</keyword>
<evidence type="ECO:0000256" key="3">
    <source>
        <dbReference type="ARBA" id="ARBA00022737"/>
    </source>
</evidence>
<reference evidence="8 9" key="1">
    <citation type="submission" date="2023-01" db="EMBL/GenBank/DDBJ databases">
        <title>Analysis of 21 Apiospora genomes using comparative genomics revels a genus with tremendous synthesis potential of carbohydrate active enzymes and secondary metabolites.</title>
        <authorList>
            <person name="Sorensen T."/>
        </authorList>
    </citation>
    <scope>NUCLEOTIDE SEQUENCE [LARGE SCALE GENOMIC DNA]</scope>
    <source>
        <strain evidence="8 9">CBS 83171</strain>
    </source>
</reference>
<feature type="compositionally biased region" description="Polar residues" evidence="7">
    <location>
        <begin position="427"/>
        <end position="440"/>
    </location>
</feature>
<dbReference type="InterPro" id="IPR051243">
    <property type="entry name" value="PcG_WD-repeat"/>
</dbReference>
<evidence type="ECO:0000313" key="9">
    <source>
        <dbReference type="Proteomes" id="UP001446871"/>
    </source>
</evidence>
<feature type="region of interest" description="Disordered" evidence="7">
    <location>
        <begin position="292"/>
        <end position="311"/>
    </location>
</feature>
<dbReference type="SUPFAM" id="SSF50978">
    <property type="entry name" value="WD40 repeat-like"/>
    <property type="match status" value="1"/>
</dbReference>
<dbReference type="EMBL" id="JAQQWM010000006">
    <property type="protein sequence ID" value="KAK8059448.1"/>
    <property type="molecule type" value="Genomic_DNA"/>
</dbReference>
<dbReference type="InterPro" id="IPR036322">
    <property type="entry name" value="WD40_repeat_dom_sf"/>
</dbReference>
<keyword evidence="2 6" id="KW-0853">WD repeat</keyword>
<feature type="region of interest" description="Disordered" evidence="7">
    <location>
        <begin position="412"/>
        <end position="440"/>
    </location>
</feature>
<keyword evidence="5" id="KW-0804">Transcription</keyword>
<evidence type="ECO:0008006" key="10">
    <source>
        <dbReference type="Google" id="ProtNLM"/>
    </source>
</evidence>
<proteinExistence type="inferred from homology"/>
<gene>
    <name evidence="8" type="ORF">PG996_009378</name>
</gene>
<dbReference type="Proteomes" id="UP001446871">
    <property type="component" value="Unassembled WGS sequence"/>
</dbReference>
<protein>
    <recommendedName>
        <fullName evidence="10">WD40 repeat-like protein</fullName>
    </recommendedName>
</protein>
<evidence type="ECO:0000256" key="7">
    <source>
        <dbReference type="SAM" id="MobiDB-lite"/>
    </source>
</evidence>
<organism evidence="8 9">
    <name type="scientific">Apiospora saccharicola</name>
    <dbReference type="NCBI Taxonomy" id="335842"/>
    <lineage>
        <taxon>Eukaryota</taxon>
        <taxon>Fungi</taxon>
        <taxon>Dikarya</taxon>
        <taxon>Ascomycota</taxon>
        <taxon>Pezizomycotina</taxon>
        <taxon>Sordariomycetes</taxon>
        <taxon>Xylariomycetidae</taxon>
        <taxon>Amphisphaeriales</taxon>
        <taxon>Apiosporaceae</taxon>
        <taxon>Apiospora</taxon>
    </lineage>
</organism>
<name>A0ABR1UNH9_9PEZI</name>
<dbReference type="PROSITE" id="PS50082">
    <property type="entry name" value="WD_REPEATS_2"/>
    <property type="match status" value="1"/>
</dbReference>
<sequence length="518" mass="57950">MPPATSYNEWDLPRLKISIGFEVGHVRRRLFLYGIEFFDVKFFPYLPADEDPIFAAISKKHIVIYRLSSTSVPPYELIQLIRDDDAGAVNCSCTWSKDRETDIPYLCVAGWDAKIKVYDVFNGNIVKTLVGHGAEINDLVTCPTNPYLIASASDDTTVRIWSLDPADEKQPCVCILGGEGHSSGLLTIVRREALLATPKNPTNRAQAFHNCGRYVLSAGHDNCVCLWTLPDLSTRATDRNPVPPIVVHYPHFFTSEVHGGIVDCVAFFGDLVLSRACHEDVIVLWRIEGFSSQDPPPLASSAPTTSDTERLTRSAFAPATASENPPQYTRLVQFHTPGSGHQFYMRFKLFHMVDKHPVLAFANAHSAIFFWDLARLMGYHSFMTELDDPNRDHPVQRPSWLTPVVHRQSKGDAVSKLKDAEDKDSVASGQTGSDLEAQSSLGSHYSEETLKYWHSRYDIKSVETPVTEHSRINISVKDFIGRQVAWSPGGEWCIVVGSKNLAFVLSRWLKSPKDDKKS</sequence>